<keyword evidence="2" id="KW-0378">Hydrolase</keyword>
<organism evidence="2 3">
    <name type="scientific">Bartonella doshiae</name>
    <dbReference type="NCBI Taxonomy" id="33044"/>
    <lineage>
        <taxon>Bacteria</taxon>
        <taxon>Pseudomonadati</taxon>
        <taxon>Pseudomonadota</taxon>
        <taxon>Alphaproteobacteria</taxon>
        <taxon>Hyphomicrobiales</taxon>
        <taxon>Bartonellaceae</taxon>
        <taxon>Bartonella</taxon>
    </lineage>
</organism>
<evidence type="ECO:0000313" key="2">
    <source>
        <dbReference type="EMBL" id="SUV45046.1"/>
    </source>
</evidence>
<sequence>METPLYPTNRDFPPPNIHNGYLKIATDRKIRFAITHPEIEKAEGTIVILESYANALEEYFSSMNEISNRGFSTAIFDWFDRKDSQPNKHKQSRHNYFDINNDLHDLDKFLKNVVYPNCPPPYYMLTYGIGGIIALSGLDIINHNFNRLLCISPPFAPFGNKTNGFQHKFTQLLSDIGFGFLPAKGGKKLKQQKQKNMQLLRTHKALLPSGFTIKTPTSRWMASTLNAIDNMKRNLLNGQLQIPILFILANQDNIANNIEVRQLCQQTHLTNSITITGAELDTIMYEENYRKQFWAAFDAFISNAIVHKVNIL</sequence>
<dbReference type="EMBL" id="UFTF01000001">
    <property type="protein sequence ID" value="SUV45046.1"/>
    <property type="molecule type" value="Genomic_DNA"/>
</dbReference>
<gene>
    <name evidence="2" type="ORF">NCTC12862_00772</name>
</gene>
<dbReference type="InterPro" id="IPR022742">
    <property type="entry name" value="Hydrolase_4"/>
</dbReference>
<dbReference type="SUPFAM" id="SSF53474">
    <property type="entry name" value="alpha/beta-Hydrolases"/>
    <property type="match status" value="1"/>
</dbReference>
<accession>A0A380ZJ90</accession>
<dbReference type="InterPro" id="IPR029058">
    <property type="entry name" value="AB_hydrolase_fold"/>
</dbReference>
<protein>
    <submittedName>
        <fullName evidence="2">Alpha/beta hydrolase family</fullName>
    </submittedName>
</protein>
<dbReference type="OrthoDB" id="9788260at2"/>
<reference evidence="2 3" key="1">
    <citation type="submission" date="2018-06" db="EMBL/GenBank/DDBJ databases">
        <authorList>
            <consortium name="Pathogen Informatics"/>
            <person name="Doyle S."/>
        </authorList>
    </citation>
    <scope>NUCLEOTIDE SEQUENCE [LARGE SCALE GENOMIC DNA]</scope>
    <source>
        <strain evidence="2 3">NCTC12862</strain>
    </source>
</reference>
<dbReference type="AlphaFoldDB" id="A0A380ZJ90"/>
<feature type="domain" description="Serine aminopeptidase S33" evidence="1">
    <location>
        <begin position="41"/>
        <end position="268"/>
    </location>
</feature>
<dbReference type="GO" id="GO:0016787">
    <property type="term" value="F:hydrolase activity"/>
    <property type="evidence" value="ECO:0007669"/>
    <property type="project" value="UniProtKB-KW"/>
</dbReference>
<dbReference type="Proteomes" id="UP000254950">
    <property type="component" value="Unassembled WGS sequence"/>
</dbReference>
<dbReference type="Pfam" id="PF12146">
    <property type="entry name" value="Hydrolase_4"/>
    <property type="match status" value="1"/>
</dbReference>
<evidence type="ECO:0000259" key="1">
    <source>
        <dbReference type="Pfam" id="PF12146"/>
    </source>
</evidence>
<dbReference type="Gene3D" id="3.40.50.1820">
    <property type="entry name" value="alpha/beta hydrolase"/>
    <property type="match status" value="1"/>
</dbReference>
<dbReference type="STRING" id="33044.GCA_900005695_01595"/>
<evidence type="ECO:0000313" key="3">
    <source>
        <dbReference type="Proteomes" id="UP000254950"/>
    </source>
</evidence>
<dbReference type="RefSeq" id="WP_004855615.1">
    <property type="nucleotide sequence ID" value="NZ_CACVBH010000005.1"/>
</dbReference>
<name>A0A380ZJ90_BARDO</name>
<proteinExistence type="predicted"/>